<dbReference type="EMBL" id="JARQWQ010000112">
    <property type="protein sequence ID" value="KAK2550325.1"/>
    <property type="molecule type" value="Genomic_DNA"/>
</dbReference>
<dbReference type="GO" id="GO:0003676">
    <property type="term" value="F:nucleic acid binding"/>
    <property type="evidence" value="ECO:0007669"/>
    <property type="project" value="InterPro"/>
</dbReference>
<dbReference type="InterPro" id="IPR027417">
    <property type="entry name" value="P-loop_NTPase"/>
</dbReference>
<dbReference type="Pfam" id="PF00270">
    <property type="entry name" value="DEAD"/>
    <property type="match status" value="1"/>
</dbReference>
<feature type="domain" description="DEAD/DEAH-box helicase" evidence="1">
    <location>
        <begin position="52"/>
        <end position="115"/>
    </location>
</feature>
<evidence type="ECO:0000313" key="3">
    <source>
        <dbReference type="Proteomes" id="UP001249851"/>
    </source>
</evidence>
<proteinExistence type="predicted"/>
<dbReference type="Gene3D" id="3.40.50.300">
    <property type="entry name" value="P-loop containing nucleotide triphosphate hydrolases"/>
    <property type="match status" value="1"/>
</dbReference>
<accession>A0AAD9UUQ1</accession>
<name>A0AAD9UUQ1_ACRCE</name>
<keyword evidence="3" id="KW-1185">Reference proteome</keyword>
<sequence length="180" mass="20465">MEGKGRGGRELLFYKTTGMKGHVQYYQCKRGGVFKPKGTGKRHLKSQGTLRQEQKSSVKKLFTGGDLLAVLPTGFGKSLIFQLLALVNDDHVVLVICPLKSIVHARYSTTVQQPSKQELLKMAKLLMTYALPIMATRKTCNIHGCQNRKRRKWLHYCSKVFLRTKYSRGHKRAWDTRGGI</sequence>
<dbReference type="InterPro" id="IPR011545">
    <property type="entry name" value="DEAD/DEAH_box_helicase_dom"/>
</dbReference>
<gene>
    <name evidence="2" type="ORF">P5673_029025</name>
</gene>
<dbReference type="AlphaFoldDB" id="A0AAD9UUQ1"/>
<dbReference type="SUPFAM" id="SSF52540">
    <property type="entry name" value="P-loop containing nucleoside triphosphate hydrolases"/>
    <property type="match status" value="1"/>
</dbReference>
<evidence type="ECO:0000259" key="1">
    <source>
        <dbReference type="Pfam" id="PF00270"/>
    </source>
</evidence>
<evidence type="ECO:0000313" key="2">
    <source>
        <dbReference type="EMBL" id="KAK2550325.1"/>
    </source>
</evidence>
<dbReference type="GO" id="GO:0005524">
    <property type="term" value="F:ATP binding"/>
    <property type="evidence" value="ECO:0007669"/>
    <property type="project" value="InterPro"/>
</dbReference>
<reference evidence="2" key="1">
    <citation type="journal article" date="2023" name="G3 (Bethesda)">
        <title>Whole genome assembly and annotation of the endangered Caribbean coral Acropora cervicornis.</title>
        <authorList>
            <person name="Selwyn J.D."/>
            <person name="Vollmer S.V."/>
        </authorList>
    </citation>
    <scope>NUCLEOTIDE SEQUENCE</scope>
    <source>
        <strain evidence="2">K2</strain>
    </source>
</reference>
<reference evidence="2" key="2">
    <citation type="journal article" date="2023" name="Science">
        <title>Genomic signatures of disease resistance in endangered staghorn corals.</title>
        <authorList>
            <person name="Vollmer S.V."/>
            <person name="Selwyn J.D."/>
            <person name="Despard B.A."/>
            <person name="Roesel C.L."/>
        </authorList>
    </citation>
    <scope>NUCLEOTIDE SEQUENCE</scope>
    <source>
        <strain evidence="2">K2</strain>
    </source>
</reference>
<organism evidence="2 3">
    <name type="scientific">Acropora cervicornis</name>
    <name type="common">Staghorn coral</name>
    <dbReference type="NCBI Taxonomy" id="6130"/>
    <lineage>
        <taxon>Eukaryota</taxon>
        <taxon>Metazoa</taxon>
        <taxon>Cnidaria</taxon>
        <taxon>Anthozoa</taxon>
        <taxon>Hexacorallia</taxon>
        <taxon>Scleractinia</taxon>
        <taxon>Astrocoeniina</taxon>
        <taxon>Acroporidae</taxon>
        <taxon>Acropora</taxon>
    </lineage>
</organism>
<protein>
    <recommendedName>
        <fullName evidence="1">DEAD/DEAH-box helicase domain-containing protein</fullName>
    </recommendedName>
</protein>
<comment type="caution">
    <text evidence="2">The sequence shown here is derived from an EMBL/GenBank/DDBJ whole genome shotgun (WGS) entry which is preliminary data.</text>
</comment>
<dbReference type="Proteomes" id="UP001249851">
    <property type="component" value="Unassembled WGS sequence"/>
</dbReference>